<gene>
    <name evidence="3" type="ORF">ACK2TP_06385</name>
</gene>
<dbReference type="InterPro" id="IPR004629">
    <property type="entry name" value="WecG_TagA_CpsF"/>
</dbReference>
<sequence length="273" mass="30282">MQASEPAHTETVLGVRFFMGDVHAAVDRMLRGGLLVVPAAPALKDLQTQPAYRQALLEADLVIADSAFMVLVWNHLVARRCGGRKLLRLSGLEYLRELLQRPQVRSEGSTFWIMAGERSAARNLAWLAEQGIVVPDTHVYNAPMYGAMDGTDLEDPVLLERLEQLRPQHVVVTIGGGTQERLGLYLRRRLSFVPGIHCIGAAIAFLSGDQAAIPVWADKMYLGWLLRTIESPSRYGPRYWAARKLLQLMVRYGPNLPPAIPNGADRTGKKLPV</sequence>
<protein>
    <submittedName>
        <fullName evidence="3">WecB/TagA/CpsF family glycosyltransferase</fullName>
    </submittedName>
</protein>
<comment type="caution">
    <text evidence="3">The sequence shown here is derived from an EMBL/GenBank/DDBJ whole genome shotgun (WGS) entry which is preliminary data.</text>
</comment>
<proteinExistence type="predicted"/>
<reference evidence="3 4" key="1">
    <citation type="submission" date="2024-12" db="EMBL/GenBank/DDBJ databases">
        <authorList>
            <person name="Lee Y."/>
        </authorList>
    </citation>
    <scope>NUCLEOTIDE SEQUENCE [LARGE SCALE GENOMIC DNA]</scope>
    <source>
        <strain evidence="3 4">03SUJ4</strain>
    </source>
</reference>
<organism evidence="3 4">
    <name type="scientific">Terriglobus aquaticus</name>
    <dbReference type="NCBI Taxonomy" id="940139"/>
    <lineage>
        <taxon>Bacteria</taxon>
        <taxon>Pseudomonadati</taxon>
        <taxon>Acidobacteriota</taxon>
        <taxon>Terriglobia</taxon>
        <taxon>Terriglobales</taxon>
        <taxon>Acidobacteriaceae</taxon>
        <taxon>Terriglobus</taxon>
    </lineage>
</organism>
<evidence type="ECO:0000256" key="1">
    <source>
        <dbReference type="ARBA" id="ARBA00022676"/>
    </source>
</evidence>
<keyword evidence="2" id="KW-0808">Transferase</keyword>
<dbReference type="PANTHER" id="PTHR34136">
    <property type="match status" value="1"/>
</dbReference>
<dbReference type="PANTHER" id="PTHR34136:SF1">
    <property type="entry name" value="UDP-N-ACETYL-D-MANNOSAMINURONIC ACID TRANSFERASE"/>
    <property type="match status" value="1"/>
</dbReference>
<evidence type="ECO:0000256" key="2">
    <source>
        <dbReference type="ARBA" id="ARBA00022679"/>
    </source>
</evidence>
<evidence type="ECO:0000313" key="4">
    <source>
        <dbReference type="Proteomes" id="UP001634747"/>
    </source>
</evidence>
<accession>A0ABW9KKC0</accession>
<dbReference type="EMBL" id="JBJYXY010000001">
    <property type="protein sequence ID" value="MFN2975385.1"/>
    <property type="molecule type" value="Genomic_DNA"/>
</dbReference>
<evidence type="ECO:0000313" key="3">
    <source>
        <dbReference type="EMBL" id="MFN2975385.1"/>
    </source>
</evidence>
<dbReference type="Pfam" id="PF03808">
    <property type="entry name" value="Glyco_tran_WecG"/>
    <property type="match status" value="1"/>
</dbReference>
<dbReference type="Proteomes" id="UP001634747">
    <property type="component" value="Unassembled WGS sequence"/>
</dbReference>
<keyword evidence="4" id="KW-1185">Reference proteome</keyword>
<keyword evidence="1" id="KW-0328">Glycosyltransferase</keyword>
<name>A0ABW9KKC0_9BACT</name>
<dbReference type="RefSeq" id="WP_263413087.1">
    <property type="nucleotide sequence ID" value="NZ_BAABBH010000001.1"/>
</dbReference>